<gene>
    <name evidence="2" type="ORF">RS3R1_53150</name>
</gene>
<protein>
    <recommendedName>
        <fullName evidence="1">Endonuclease GajA/Old nuclease/RecF-like AAA domain-containing protein</fullName>
    </recommendedName>
</protein>
<dbReference type="InterPro" id="IPR027417">
    <property type="entry name" value="P-loop_NTPase"/>
</dbReference>
<dbReference type="PANTHER" id="PTHR32182:SF0">
    <property type="entry name" value="DNA REPLICATION AND REPAIR PROTEIN RECF"/>
    <property type="match status" value="1"/>
</dbReference>
<dbReference type="EMBL" id="BSCQ01000057">
    <property type="protein sequence ID" value="GLH46227.1"/>
    <property type="molecule type" value="Genomic_DNA"/>
</dbReference>
<dbReference type="SUPFAM" id="SSF52540">
    <property type="entry name" value="P-loop containing nucleoside triphosphate hydrolases"/>
    <property type="match status" value="1"/>
</dbReference>
<dbReference type="PANTHER" id="PTHR32182">
    <property type="entry name" value="DNA REPLICATION AND REPAIR PROTEIN RECF"/>
    <property type="match status" value="1"/>
</dbReference>
<name>A0ABQ5PSJ2_9PSED</name>
<proteinExistence type="predicted"/>
<accession>A0ABQ5PSJ2</accession>
<organism evidence="2 3">
    <name type="scientific">Pseudomonas atacamensis</name>
    <dbReference type="NCBI Taxonomy" id="2565368"/>
    <lineage>
        <taxon>Bacteria</taxon>
        <taxon>Pseudomonadati</taxon>
        <taxon>Pseudomonadota</taxon>
        <taxon>Gammaproteobacteria</taxon>
        <taxon>Pseudomonadales</taxon>
        <taxon>Pseudomonadaceae</taxon>
        <taxon>Pseudomonas</taxon>
    </lineage>
</organism>
<keyword evidence="3" id="KW-1185">Reference proteome</keyword>
<dbReference type="Proteomes" id="UP001145022">
    <property type="component" value="Unassembled WGS sequence"/>
</dbReference>
<dbReference type="Gene3D" id="3.40.50.300">
    <property type="entry name" value="P-loop containing nucleotide triphosphate hydrolases"/>
    <property type="match status" value="2"/>
</dbReference>
<reference evidence="2" key="3">
    <citation type="journal article" date="2023" name="J. Biotechnol.">
        <title>Draft Genome Sequences of Endophytic Pseudomonas Strains, Isolated from the Interior of Brassicaceae Plants.</title>
        <authorList>
            <person name="Kaneko H."/>
            <person name="Furuya T."/>
        </authorList>
    </citation>
    <scope>NUCLEOTIDE SEQUENCE</scope>
    <source>
        <strain evidence="2">RS3R-1</strain>
    </source>
</reference>
<dbReference type="InterPro" id="IPR041685">
    <property type="entry name" value="AAA_GajA/Old/RecF-like"/>
</dbReference>
<sequence>MFIERVQIEEGFLDGADIQLTSGLNVIIGARGTGKTSLIELIRFCLGVENNTSDTNKRSKEHALSVLGSGQITVTLFDGENRITVTRSANDQAPRSTAPFMKPVIFSQTEIETVGLESAGRLRLVDGFVRKAPTADAEERDLIANCRFHNQQIDLLKREIDDMEQGLTNLPTLLRELSEFQIAEQEVAKTSTTLNTKTDLLNAHANAISLVGVHAAQVERLRDQVATWSHDIKNAIDKSPVNLVQIDPTKAPEINPLLLRIEEVKKRLEQDLSEVISIYHSLAASLEASSTEKIKLEESSRQLRQEVEAIQTGSGTILRKGQELKETIARLQSTEVYLSEKKKVLNDLTAKRTIALDAIDEIRSKRFEARQQAAKSLNTLVSPNITISLLKSGQYKTFSNAISETLRGSGLRYAEIADSLAKNISPRALLDAVDSFDVDLIVTSTGISADRATRILSHLKTIDMGALCTTNIEDEVSLHLLDGGYYKDVSELSTGQRCTVVLPLVLAHMNRMLIVDQPEDHIDNAFIAGTLIRVILARGAQGQIILSTHNPNIPVLGEAETVVHLGSDGRRGFKLSAGSLHEHPIVEAISTVMEGGAEAFNTRATFYGAMIK</sequence>
<evidence type="ECO:0000313" key="3">
    <source>
        <dbReference type="Proteomes" id="UP001145022"/>
    </source>
</evidence>
<reference evidence="2" key="2">
    <citation type="submission" date="2022-11" db="EMBL/GenBank/DDBJ databases">
        <title>Draft genome sequencing of Pseudomonas atacamensis RS3R1.</title>
        <authorList>
            <person name="Furuya T."/>
            <person name="Kaneko H."/>
        </authorList>
    </citation>
    <scope>NUCLEOTIDE SEQUENCE</scope>
    <source>
        <strain evidence="2">RS3R-1</strain>
    </source>
</reference>
<reference evidence="2" key="1">
    <citation type="journal article" date="2021" name="Sci. Rep.">
        <title>An efficient direct screening system for microorganisms that activate plant immune responses based on plant-microbe interactions using cultured plant cells.</title>
        <authorList>
            <person name="Kurokawa M."/>
            <person name="Nakano M."/>
            <person name="Kitahata N."/>
            <person name="Kuchitsu K."/>
            <person name="Furuya T."/>
        </authorList>
    </citation>
    <scope>NUCLEOTIDE SEQUENCE</scope>
    <source>
        <strain evidence="2">RS3R-1</strain>
    </source>
</reference>
<evidence type="ECO:0000313" key="2">
    <source>
        <dbReference type="EMBL" id="GLH46227.1"/>
    </source>
</evidence>
<feature type="domain" description="Endonuclease GajA/Old nuclease/RecF-like AAA" evidence="1">
    <location>
        <begin position="1"/>
        <end position="553"/>
    </location>
</feature>
<comment type="caution">
    <text evidence="2">The sequence shown here is derived from an EMBL/GenBank/DDBJ whole genome shotgun (WGS) entry which is preliminary data.</text>
</comment>
<evidence type="ECO:0000259" key="1">
    <source>
        <dbReference type="Pfam" id="PF13175"/>
    </source>
</evidence>
<dbReference type="Pfam" id="PF13175">
    <property type="entry name" value="AAA_15"/>
    <property type="match status" value="1"/>
</dbReference>
<dbReference type="RefSeq" id="WP_281893976.1">
    <property type="nucleotide sequence ID" value="NZ_BSCQ01000057.1"/>
</dbReference>